<dbReference type="AlphaFoldDB" id="A0A328UG82"/>
<gene>
    <name evidence="4" type="ORF">DPQ25_03250</name>
</gene>
<reference evidence="4 5" key="1">
    <citation type="submission" date="2018-06" db="EMBL/GenBank/DDBJ databases">
        <title>Noncontiguous genome sequence of Ruminococcaceae bacterium ASD2818.</title>
        <authorList>
            <person name="Chaplin A.V."/>
            <person name="Sokolova S.R."/>
            <person name="Kochetkova T.O."/>
            <person name="Goltsov A.Y."/>
            <person name="Trofimov D.Y."/>
            <person name="Efimov B.A."/>
        </authorList>
    </citation>
    <scope>NUCLEOTIDE SEQUENCE [LARGE SCALE GENOMIC DNA]</scope>
    <source>
        <strain evidence="4 5">ASD2818</strain>
    </source>
</reference>
<dbReference type="InterPro" id="IPR001647">
    <property type="entry name" value="HTH_TetR"/>
</dbReference>
<dbReference type="EMBL" id="QLYR01000001">
    <property type="protein sequence ID" value="RAQ30528.1"/>
    <property type="molecule type" value="Genomic_DNA"/>
</dbReference>
<accession>A0A328UG82</accession>
<dbReference type="RefSeq" id="WP_021421296.1">
    <property type="nucleotide sequence ID" value="NZ_QLYR01000001.1"/>
</dbReference>
<sequence length="210" mass="24610">MARNKYPEITVEKILDVSQRLFLEKGYDKTTIQDIVDELGGLSKGAIYHHFKSKEEIMDALGDKMFFNNNPFEKVKARTDLNGLQKMRMAILLNQSDEKQIELTKQAIPMLKNPHVLARMIETNRRRLCPYWELFIEEGINDGSIKTQYKKELAEFLVLMDIWLIPSIFPANREELLNRFHCIKEMLENMGLPLLNEEISEKITALPYFE</sequence>
<dbReference type="GO" id="GO:0003677">
    <property type="term" value="F:DNA binding"/>
    <property type="evidence" value="ECO:0007669"/>
    <property type="project" value="UniProtKB-UniRule"/>
</dbReference>
<dbReference type="Gene3D" id="1.10.357.10">
    <property type="entry name" value="Tetracycline Repressor, domain 2"/>
    <property type="match status" value="1"/>
</dbReference>
<organism evidence="4 5">
    <name type="scientific">Hydrogeniiclostridium mannosilyticum</name>
    <dbReference type="NCBI Taxonomy" id="2764322"/>
    <lineage>
        <taxon>Bacteria</taxon>
        <taxon>Bacillati</taxon>
        <taxon>Bacillota</taxon>
        <taxon>Clostridia</taxon>
        <taxon>Eubacteriales</taxon>
        <taxon>Acutalibacteraceae</taxon>
        <taxon>Hydrogeniiclostridium</taxon>
    </lineage>
</organism>
<feature type="DNA-binding region" description="H-T-H motif" evidence="2">
    <location>
        <begin position="32"/>
        <end position="51"/>
    </location>
</feature>
<dbReference type="SUPFAM" id="SSF46689">
    <property type="entry name" value="Homeodomain-like"/>
    <property type="match status" value="1"/>
</dbReference>
<name>A0A328UG82_9FIRM</name>
<keyword evidence="5" id="KW-1185">Reference proteome</keyword>
<proteinExistence type="predicted"/>
<dbReference type="Proteomes" id="UP000249377">
    <property type="component" value="Unassembled WGS sequence"/>
</dbReference>
<comment type="caution">
    <text evidence="4">The sequence shown here is derived from an EMBL/GenBank/DDBJ whole genome shotgun (WGS) entry which is preliminary data.</text>
</comment>
<dbReference type="PROSITE" id="PS50977">
    <property type="entry name" value="HTH_TETR_2"/>
    <property type="match status" value="1"/>
</dbReference>
<dbReference type="PANTHER" id="PTHR43479:SF11">
    <property type="entry name" value="ACREF_ENVCD OPERON REPRESSOR-RELATED"/>
    <property type="match status" value="1"/>
</dbReference>
<keyword evidence="1 2" id="KW-0238">DNA-binding</keyword>
<evidence type="ECO:0000313" key="4">
    <source>
        <dbReference type="EMBL" id="RAQ30528.1"/>
    </source>
</evidence>
<protein>
    <submittedName>
        <fullName evidence="4">TetR/AcrR family transcriptional regulator</fullName>
    </submittedName>
</protein>
<dbReference type="InterPro" id="IPR050624">
    <property type="entry name" value="HTH-type_Tx_Regulator"/>
</dbReference>
<feature type="domain" description="HTH tetR-type" evidence="3">
    <location>
        <begin position="8"/>
        <end position="69"/>
    </location>
</feature>
<evidence type="ECO:0000259" key="3">
    <source>
        <dbReference type="PROSITE" id="PS50977"/>
    </source>
</evidence>
<evidence type="ECO:0000256" key="2">
    <source>
        <dbReference type="PROSITE-ProRule" id="PRU00335"/>
    </source>
</evidence>
<dbReference type="PANTHER" id="PTHR43479">
    <property type="entry name" value="ACREF/ENVCD OPERON REPRESSOR-RELATED"/>
    <property type="match status" value="1"/>
</dbReference>
<dbReference type="Pfam" id="PF00440">
    <property type="entry name" value="TetR_N"/>
    <property type="match status" value="1"/>
</dbReference>
<evidence type="ECO:0000313" key="5">
    <source>
        <dbReference type="Proteomes" id="UP000249377"/>
    </source>
</evidence>
<evidence type="ECO:0000256" key="1">
    <source>
        <dbReference type="ARBA" id="ARBA00023125"/>
    </source>
</evidence>
<dbReference type="InterPro" id="IPR009057">
    <property type="entry name" value="Homeodomain-like_sf"/>
</dbReference>